<comment type="similarity">
    <text evidence="1 5">Belongs to the transferase hexapeptide repeat family.</text>
</comment>
<dbReference type="SUPFAM" id="SSF51161">
    <property type="entry name" value="Trimeric LpxA-like enzymes"/>
    <property type="match status" value="1"/>
</dbReference>
<evidence type="ECO:0000256" key="1">
    <source>
        <dbReference type="ARBA" id="ARBA00007274"/>
    </source>
</evidence>
<dbReference type="InterPro" id="IPR024688">
    <property type="entry name" value="Mac_dom"/>
</dbReference>
<feature type="domain" description="Maltose/galactoside acetyltransferase" evidence="6">
    <location>
        <begin position="14"/>
        <end position="55"/>
    </location>
</feature>
<keyword evidence="8" id="KW-1185">Reference proteome</keyword>
<dbReference type="Pfam" id="PF00132">
    <property type="entry name" value="Hexapep"/>
    <property type="match status" value="1"/>
</dbReference>
<reference evidence="7 8" key="1">
    <citation type="submission" date="2020-03" db="EMBL/GenBank/DDBJ databases">
        <title>Alteromonas ponticola sp. nov., isolated from seawater.</title>
        <authorList>
            <person name="Yoon J.-H."/>
            <person name="Kim Y.-O."/>
        </authorList>
    </citation>
    <scope>NUCLEOTIDE SEQUENCE [LARGE SCALE GENOMIC DNA]</scope>
    <source>
        <strain evidence="7 8">MYP5</strain>
    </source>
</reference>
<dbReference type="Proteomes" id="UP000709336">
    <property type="component" value="Unassembled WGS sequence"/>
</dbReference>
<keyword evidence="2 5" id="KW-0808">Transferase</keyword>
<dbReference type="Pfam" id="PF12464">
    <property type="entry name" value="Mac"/>
    <property type="match status" value="1"/>
</dbReference>
<evidence type="ECO:0000256" key="3">
    <source>
        <dbReference type="ARBA" id="ARBA00022737"/>
    </source>
</evidence>
<dbReference type="PANTHER" id="PTHR43017:SF1">
    <property type="entry name" value="ACETYLTRANSFERASE YJL218W-RELATED"/>
    <property type="match status" value="1"/>
</dbReference>
<dbReference type="Gene3D" id="2.160.10.10">
    <property type="entry name" value="Hexapeptide repeat proteins"/>
    <property type="match status" value="1"/>
</dbReference>
<comment type="caution">
    <text evidence="7">The sequence shown here is derived from an EMBL/GenBank/DDBJ whole genome shotgun (WGS) entry which is preliminary data.</text>
</comment>
<dbReference type="EC" id="2.3.1.-" evidence="5"/>
<dbReference type="EMBL" id="JAATNW010000004">
    <property type="protein sequence ID" value="NMH59944.1"/>
    <property type="molecule type" value="Genomic_DNA"/>
</dbReference>
<proteinExistence type="inferred from homology"/>
<accession>A0ABX1R0E5</accession>
<gene>
    <name evidence="7" type="ORF">HCJ96_07945</name>
</gene>
<keyword evidence="3" id="KW-0677">Repeat</keyword>
<name>A0ABX1R0E5_9ALTE</name>
<dbReference type="InterPro" id="IPR001451">
    <property type="entry name" value="Hexapep"/>
</dbReference>
<protein>
    <recommendedName>
        <fullName evidence="5">Acetyltransferase</fullName>
        <ecNumber evidence="5">2.3.1.-</ecNumber>
    </recommendedName>
</protein>
<sequence>MSIQAENPLRKLTFNPQHESFSAARARCKQLCRQFNLSAPYAMQEKKALLAELLNADMPIFIEADFNCEYGHNLHVGRQTFLNHNVTINDSAPVYIGQNVLIGPNCFLDTTLERTGNEITCAPIKIGNNVWVGANVIIQGGVEIGDNAIIGANCKINRSVSENAIIKVAQKNSAELPPQSEN</sequence>
<dbReference type="InterPro" id="IPR011004">
    <property type="entry name" value="Trimer_LpxA-like_sf"/>
</dbReference>
<evidence type="ECO:0000256" key="4">
    <source>
        <dbReference type="ARBA" id="ARBA00023315"/>
    </source>
</evidence>
<dbReference type="Pfam" id="PF14602">
    <property type="entry name" value="Hexapep_2"/>
    <property type="match status" value="1"/>
</dbReference>
<organism evidence="7 8">
    <name type="scientific">Alteromonas ponticola</name>
    <dbReference type="NCBI Taxonomy" id="2720613"/>
    <lineage>
        <taxon>Bacteria</taxon>
        <taxon>Pseudomonadati</taxon>
        <taxon>Pseudomonadota</taxon>
        <taxon>Gammaproteobacteria</taxon>
        <taxon>Alteromonadales</taxon>
        <taxon>Alteromonadaceae</taxon>
        <taxon>Alteromonas/Salinimonas group</taxon>
        <taxon>Alteromonas</taxon>
    </lineage>
</organism>
<keyword evidence="4 5" id="KW-0012">Acyltransferase</keyword>
<dbReference type="PANTHER" id="PTHR43017">
    <property type="entry name" value="GALACTOSIDE O-ACETYLTRANSFERASE"/>
    <property type="match status" value="1"/>
</dbReference>
<evidence type="ECO:0000259" key="6">
    <source>
        <dbReference type="Pfam" id="PF12464"/>
    </source>
</evidence>
<dbReference type="InterPro" id="IPR039369">
    <property type="entry name" value="LacA-like"/>
</dbReference>
<evidence type="ECO:0000313" key="7">
    <source>
        <dbReference type="EMBL" id="NMH59944.1"/>
    </source>
</evidence>
<evidence type="ECO:0000313" key="8">
    <source>
        <dbReference type="Proteomes" id="UP000709336"/>
    </source>
</evidence>
<evidence type="ECO:0000256" key="2">
    <source>
        <dbReference type="ARBA" id="ARBA00022679"/>
    </source>
</evidence>
<evidence type="ECO:0000256" key="5">
    <source>
        <dbReference type="RuleBase" id="RU367021"/>
    </source>
</evidence>